<keyword evidence="3" id="KW-1185">Reference proteome</keyword>
<organism evidence="2 3">
    <name type="scientific">Cercophora newfieldiana</name>
    <dbReference type="NCBI Taxonomy" id="92897"/>
    <lineage>
        <taxon>Eukaryota</taxon>
        <taxon>Fungi</taxon>
        <taxon>Dikarya</taxon>
        <taxon>Ascomycota</taxon>
        <taxon>Pezizomycotina</taxon>
        <taxon>Sordariomycetes</taxon>
        <taxon>Sordariomycetidae</taxon>
        <taxon>Sordariales</taxon>
        <taxon>Lasiosphaeriaceae</taxon>
        <taxon>Cercophora</taxon>
    </lineage>
</organism>
<dbReference type="Proteomes" id="UP001174936">
    <property type="component" value="Unassembled WGS sequence"/>
</dbReference>
<evidence type="ECO:0000256" key="1">
    <source>
        <dbReference type="SAM" id="MobiDB-lite"/>
    </source>
</evidence>
<reference evidence="2" key="1">
    <citation type="submission" date="2023-06" db="EMBL/GenBank/DDBJ databases">
        <title>Genome-scale phylogeny and comparative genomics of the fungal order Sordariales.</title>
        <authorList>
            <consortium name="Lawrence Berkeley National Laboratory"/>
            <person name="Hensen N."/>
            <person name="Bonometti L."/>
            <person name="Westerberg I."/>
            <person name="Brannstrom I.O."/>
            <person name="Guillou S."/>
            <person name="Cros-Aarteil S."/>
            <person name="Calhoun S."/>
            <person name="Haridas S."/>
            <person name="Kuo A."/>
            <person name="Mondo S."/>
            <person name="Pangilinan J."/>
            <person name="Riley R."/>
            <person name="Labutti K."/>
            <person name="Andreopoulos B."/>
            <person name="Lipzen A."/>
            <person name="Chen C."/>
            <person name="Yanf M."/>
            <person name="Daum C."/>
            <person name="Ng V."/>
            <person name="Clum A."/>
            <person name="Steindorff A."/>
            <person name="Ohm R."/>
            <person name="Martin F."/>
            <person name="Silar P."/>
            <person name="Natvig D."/>
            <person name="Lalanne C."/>
            <person name="Gautier V."/>
            <person name="Ament-Velasquez S.L."/>
            <person name="Kruys A."/>
            <person name="Hutchinson M.I."/>
            <person name="Powell A.J."/>
            <person name="Barry K."/>
            <person name="Miller A.N."/>
            <person name="Grigoriev I.V."/>
            <person name="Debuchy R."/>
            <person name="Gladieux P."/>
            <person name="Thoren M.H."/>
            <person name="Johannesson H."/>
        </authorList>
    </citation>
    <scope>NUCLEOTIDE SEQUENCE</scope>
    <source>
        <strain evidence="2">SMH2532-1</strain>
    </source>
</reference>
<feature type="region of interest" description="Disordered" evidence="1">
    <location>
        <begin position="151"/>
        <end position="181"/>
    </location>
</feature>
<name>A0AA39Y685_9PEZI</name>
<dbReference type="EMBL" id="JAULSV010000004">
    <property type="protein sequence ID" value="KAK0646479.1"/>
    <property type="molecule type" value="Genomic_DNA"/>
</dbReference>
<protein>
    <submittedName>
        <fullName evidence="2">Uncharacterized protein</fullName>
    </submittedName>
</protein>
<gene>
    <name evidence="2" type="ORF">B0T16DRAFT_413543</name>
</gene>
<dbReference type="AlphaFoldDB" id="A0AA39Y685"/>
<accession>A0AA39Y685</accession>
<proteinExistence type="predicted"/>
<evidence type="ECO:0000313" key="3">
    <source>
        <dbReference type="Proteomes" id="UP001174936"/>
    </source>
</evidence>
<comment type="caution">
    <text evidence="2">The sequence shown here is derived from an EMBL/GenBank/DDBJ whole genome shotgun (WGS) entry which is preliminary data.</text>
</comment>
<evidence type="ECO:0000313" key="2">
    <source>
        <dbReference type="EMBL" id="KAK0646479.1"/>
    </source>
</evidence>
<sequence>MLSLAAAHLSYLLPLDPRYHRAKHCLLGRALHDYRNALSAPITPSNCDSLLGGAILVHYLLWCDLSFMDGQDPSRAPLDLSSDRLYWLSTGQRQIFFMAWPLFQREESIFTKVGILQPCMAMSDEVEARGLNWRRIFREFDDIYDNPRYKGGRKDGSTSLEETGPLLSEMAGPSPSGSDMFSESSGGCPLAAVFDDQGDVGFGFELSASNRYPPLRVSTLFDSYREGEAFVRGGGVANETLTRASYKRLAERVAIAMVFTEDARKNGSCPVSFSQEDTVRYVLTFPMLCFGPLLPLISSGDSRVLLLLLHSYQAVEELLPSDKYWWCRKRVVMMRKSIMEELRARGLEVCRRSNRDALW</sequence>